<evidence type="ECO:0000259" key="1">
    <source>
        <dbReference type="Pfam" id="PF09992"/>
    </source>
</evidence>
<dbReference type="RefSeq" id="WP_127082642.1">
    <property type="nucleotide sequence ID" value="NZ_RSCL01000010.1"/>
</dbReference>
<name>A0A3S1AMG2_9CYAN</name>
<organism evidence="2 3">
    <name type="scientific">Dulcicalothrix desertica PCC 7102</name>
    <dbReference type="NCBI Taxonomy" id="232991"/>
    <lineage>
        <taxon>Bacteria</taxon>
        <taxon>Bacillati</taxon>
        <taxon>Cyanobacteriota</taxon>
        <taxon>Cyanophyceae</taxon>
        <taxon>Nostocales</taxon>
        <taxon>Calotrichaceae</taxon>
        <taxon>Dulcicalothrix</taxon>
    </lineage>
</organism>
<proteinExistence type="predicted"/>
<keyword evidence="3" id="KW-1185">Reference proteome</keyword>
<comment type="caution">
    <text evidence="2">The sequence shown here is derived from an EMBL/GenBank/DDBJ whole genome shotgun (WGS) entry which is preliminary data.</text>
</comment>
<evidence type="ECO:0000313" key="3">
    <source>
        <dbReference type="Proteomes" id="UP000271624"/>
    </source>
</evidence>
<dbReference type="Pfam" id="PF09992">
    <property type="entry name" value="NAGPA"/>
    <property type="match status" value="1"/>
</dbReference>
<dbReference type="EMBL" id="RSCL01000010">
    <property type="protein sequence ID" value="RUT04666.1"/>
    <property type="molecule type" value="Genomic_DNA"/>
</dbReference>
<reference evidence="2" key="1">
    <citation type="submission" date="2018-12" db="EMBL/GenBank/DDBJ databases">
        <authorList>
            <person name="Will S."/>
            <person name="Neumann-Schaal M."/>
            <person name="Henke P."/>
        </authorList>
    </citation>
    <scope>NUCLEOTIDE SEQUENCE</scope>
    <source>
        <strain evidence="2">PCC 7102</strain>
    </source>
</reference>
<gene>
    <name evidence="2" type="ORF">DSM106972_042350</name>
</gene>
<dbReference type="AlphaFoldDB" id="A0A3S1AMG2"/>
<dbReference type="InterPro" id="IPR018711">
    <property type="entry name" value="NAGPA"/>
</dbReference>
<accession>A0A3S1AMG2</accession>
<protein>
    <recommendedName>
        <fullName evidence="1">Phosphodiester glycosidase domain-containing protein</fullName>
    </recommendedName>
</protein>
<sequence length="350" mass="37734">MTLIPKKNKLFITAYCITVIFLLFPNLCVAESAKVTSNTCNTNLGLQPIARLVSTPKMPTVLNESNSLIQNLFKIIASSVPLHTVTIEKPLRLYTQIWKQAVSPFFNFDFDFNSPVQKTEITIDNVSLILISGGKPITIHADSRYQVPEILAKSGTNAVAAVDGTFFSLKYLTSNVMIGPVLSQVNNQFIPGNNSENKKLTGRPLVLISPRKARYIEFDPDKHNTLAGIQAEMADVTDAFVAGAFLLKNGQPSVASSFKNLYGADVARHRAFWGISKTGVPTIGVSTKPVDSANLAIMLAKAALQNAVMLDSGASTSLAMEGKSLVGYIPRPVPHVVALIPTAGVKTECS</sequence>
<feature type="domain" description="Phosphodiester glycosidase" evidence="1">
    <location>
        <begin position="157"/>
        <end position="337"/>
    </location>
</feature>
<evidence type="ECO:0000313" key="2">
    <source>
        <dbReference type="EMBL" id="RUT04666.1"/>
    </source>
</evidence>
<dbReference type="OrthoDB" id="9778320at2"/>
<dbReference type="Proteomes" id="UP000271624">
    <property type="component" value="Unassembled WGS sequence"/>
</dbReference>
<reference evidence="2" key="2">
    <citation type="journal article" date="2019" name="Genome Biol. Evol.">
        <title>Day and night: Metabolic profiles and evolutionary relationships of six axenic non-marine cyanobacteria.</title>
        <authorList>
            <person name="Will S.E."/>
            <person name="Henke P."/>
            <person name="Boedeker C."/>
            <person name="Huang S."/>
            <person name="Brinkmann H."/>
            <person name="Rohde M."/>
            <person name="Jarek M."/>
            <person name="Friedl T."/>
            <person name="Seufert S."/>
            <person name="Schumacher M."/>
            <person name="Overmann J."/>
            <person name="Neumann-Schaal M."/>
            <person name="Petersen J."/>
        </authorList>
    </citation>
    <scope>NUCLEOTIDE SEQUENCE [LARGE SCALE GENOMIC DNA]</scope>
    <source>
        <strain evidence="2">PCC 7102</strain>
    </source>
</reference>